<proteinExistence type="predicted"/>
<dbReference type="PANTHER" id="PTHR46060">
    <property type="entry name" value="MARINER MOS1 TRANSPOSASE-LIKE PROTEIN"/>
    <property type="match status" value="1"/>
</dbReference>
<keyword evidence="3" id="KW-1185">Reference proteome</keyword>
<accession>A0A183FNZ6</accession>
<evidence type="ECO:0000313" key="3">
    <source>
        <dbReference type="Proteomes" id="UP000050761"/>
    </source>
</evidence>
<dbReference type="InterPro" id="IPR036397">
    <property type="entry name" value="RNaseH_sf"/>
</dbReference>
<reference evidence="2 3" key="1">
    <citation type="submission" date="2018-11" db="EMBL/GenBank/DDBJ databases">
        <authorList>
            <consortium name="Pathogen Informatics"/>
        </authorList>
    </citation>
    <scope>NUCLEOTIDE SEQUENCE [LARGE SCALE GENOMIC DNA]</scope>
</reference>
<dbReference type="Gene3D" id="3.30.420.10">
    <property type="entry name" value="Ribonuclease H-like superfamily/Ribonuclease H"/>
    <property type="match status" value="1"/>
</dbReference>
<evidence type="ECO:0000256" key="1">
    <source>
        <dbReference type="SAM" id="Coils"/>
    </source>
</evidence>
<dbReference type="EMBL" id="UZAH01026392">
    <property type="protein sequence ID" value="VDO79992.1"/>
    <property type="molecule type" value="Genomic_DNA"/>
</dbReference>
<name>A0A183FNZ6_HELPZ</name>
<dbReference type="PANTHER" id="PTHR46060:SF1">
    <property type="entry name" value="MARINER MOS1 TRANSPOSASE-LIKE PROTEIN"/>
    <property type="match status" value="1"/>
</dbReference>
<feature type="coiled-coil region" evidence="1">
    <location>
        <begin position="51"/>
        <end position="85"/>
    </location>
</feature>
<reference evidence="4" key="2">
    <citation type="submission" date="2019-09" db="UniProtKB">
        <authorList>
            <consortium name="WormBaseParasite"/>
        </authorList>
    </citation>
    <scope>IDENTIFICATION</scope>
</reference>
<dbReference type="Proteomes" id="UP000050761">
    <property type="component" value="Unassembled WGS sequence"/>
</dbReference>
<dbReference type="OrthoDB" id="9970333at2759"/>
<accession>A0A3P8C7C7</accession>
<dbReference type="InterPro" id="IPR052709">
    <property type="entry name" value="Transposase-MT_Hybrid"/>
</dbReference>
<keyword evidence="1" id="KW-0175">Coiled coil</keyword>
<evidence type="ECO:0000313" key="4">
    <source>
        <dbReference type="WBParaSite" id="HPBE_0000928501-mRNA-1"/>
    </source>
</evidence>
<dbReference type="GO" id="GO:0003676">
    <property type="term" value="F:nucleic acid binding"/>
    <property type="evidence" value="ECO:0007669"/>
    <property type="project" value="InterPro"/>
</dbReference>
<evidence type="ECO:0000313" key="2">
    <source>
        <dbReference type="EMBL" id="VDO79992.1"/>
    </source>
</evidence>
<organism evidence="3 4">
    <name type="scientific">Heligmosomoides polygyrus</name>
    <name type="common">Parasitic roundworm</name>
    <dbReference type="NCBI Taxonomy" id="6339"/>
    <lineage>
        <taxon>Eukaryota</taxon>
        <taxon>Metazoa</taxon>
        <taxon>Ecdysozoa</taxon>
        <taxon>Nematoda</taxon>
        <taxon>Chromadorea</taxon>
        <taxon>Rhabditida</taxon>
        <taxon>Rhabditina</taxon>
        <taxon>Rhabditomorpha</taxon>
        <taxon>Strongyloidea</taxon>
        <taxon>Heligmosomidae</taxon>
        <taxon>Heligmosomoides</taxon>
    </lineage>
</organism>
<dbReference type="WBParaSite" id="HPBE_0000928501-mRNA-1">
    <property type="protein sequence ID" value="HPBE_0000928501-mRNA-1"/>
    <property type="gene ID" value="HPBE_0000928501"/>
</dbReference>
<gene>
    <name evidence="2" type="ORF">HPBE_LOCUS9286</name>
</gene>
<protein>
    <submittedName>
        <fullName evidence="4">CCDC50_N domain-containing protein</fullName>
    </submittedName>
</protein>
<dbReference type="AlphaFoldDB" id="A0A183FNZ6"/>
<sequence length="175" mass="20794">MADGDTMKDEFEPEFRRLCGGTQTSTMAEVSKRWRTGNHDRETIEVVGQQYMEQSETIQRQQAELQEFRRRCREQDEELRRLRQKSVEAPSPAEGEWIRQLCQQEGIDPMQEQAEFTTAWTCEEEGRLEVLPHPPYSPDLAPLDYHLFRALNQHLKDRCFNDRTELESEVEHFFE</sequence>